<evidence type="ECO:0000256" key="2">
    <source>
        <dbReference type="SAM" id="SignalP"/>
    </source>
</evidence>
<evidence type="ECO:0000313" key="3">
    <source>
        <dbReference type="EMBL" id="KAK0668235.1"/>
    </source>
</evidence>
<accession>A0AA40D9L7</accession>
<evidence type="ECO:0000313" key="4">
    <source>
        <dbReference type="Proteomes" id="UP001174997"/>
    </source>
</evidence>
<evidence type="ECO:0000256" key="1">
    <source>
        <dbReference type="SAM" id="MobiDB-lite"/>
    </source>
</evidence>
<sequence length="116" mass="13193">MITPICTPHRSYRCVVMFVLFFAVRCWQVPKNLMRNNQRFSRHSTAESAGTKKKLVEVSVTQRCEKLGIGSPRKHGENVSHQQLKPSQRRGMGSRNAGCRCGRRAGMQECEEESPT</sequence>
<proteinExistence type="predicted"/>
<name>A0AA40D9L7_9PEZI</name>
<protein>
    <recommendedName>
        <fullName evidence="5">Secreted protein</fullName>
    </recommendedName>
</protein>
<organism evidence="3 4">
    <name type="scientific">Cercophora samala</name>
    <dbReference type="NCBI Taxonomy" id="330535"/>
    <lineage>
        <taxon>Eukaryota</taxon>
        <taxon>Fungi</taxon>
        <taxon>Dikarya</taxon>
        <taxon>Ascomycota</taxon>
        <taxon>Pezizomycotina</taxon>
        <taxon>Sordariomycetes</taxon>
        <taxon>Sordariomycetidae</taxon>
        <taxon>Sordariales</taxon>
        <taxon>Lasiosphaeriaceae</taxon>
        <taxon>Cercophora</taxon>
    </lineage>
</organism>
<keyword evidence="2" id="KW-0732">Signal</keyword>
<dbReference type="AlphaFoldDB" id="A0AA40D9L7"/>
<keyword evidence="4" id="KW-1185">Reference proteome</keyword>
<comment type="caution">
    <text evidence="3">The sequence shown here is derived from an EMBL/GenBank/DDBJ whole genome shotgun (WGS) entry which is preliminary data.</text>
</comment>
<gene>
    <name evidence="3" type="ORF">QBC41DRAFT_322213</name>
</gene>
<feature type="signal peptide" evidence="2">
    <location>
        <begin position="1"/>
        <end position="26"/>
    </location>
</feature>
<reference evidence="3" key="1">
    <citation type="submission" date="2023-06" db="EMBL/GenBank/DDBJ databases">
        <title>Genome-scale phylogeny and comparative genomics of the fungal order Sordariales.</title>
        <authorList>
            <consortium name="Lawrence Berkeley National Laboratory"/>
            <person name="Hensen N."/>
            <person name="Bonometti L."/>
            <person name="Westerberg I."/>
            <person name="Brannstrom I.O."/>
            <person name="Guillou S."/>
            <person name="Cros-Aarteil S."/>
            <person name="Calhoun S."/>
            <person name="Haridas S."/>
            <person name="Kuo A."/>
            <person name="Mondo S."/>
            <person name="Pangilinan J."/>
            <person name="Riley R."/>
            <person name="Labutti K."/>
            <person name="Andreopoulos B."/>
            <person name="Lipzen A."/>
            <person name="Chen C."/>
            <person name="Yanf M."/>
            <person name="Daum C."/>
            <person name="Ng V."/>
            <person name="Clum A."/>
            <person name="Steindorff A."/>
            <person name="Ohm R."/>
            <person name="Martin F."/>
            <person name="Silar P."/>
            <person name="Natvig D."/>
            <person name="Lalanne C."/>
            <person name="Gautier V."/>
            <person name="Ament-Velasquez S.L."/>
            <person name="Kruys A."/>
            <person name="Hutchinson M.I."/>
            <person name="Powell A.J."/>
            <person name="Barry K."/>
            <person name="Miller A.N."/>
            <person name="Grigoriev I.V."/>
            <person name="Debuchy R."/>
            <person name="Gladieux P."/>
            <person name="Thoren M.H."/>
            <person name="Johannesson H."/>
        </authorList>
    </citation>
    <scope>NUCLEOTIDE SEQUENCE</scope>
    <source>
        <strain evidence="3">CBS 307.81</strain>
    </source>
</reference>
<feature type="chain" id="PRO_5041206735" description="Secreted protein" evidence="2">
    <location>
        <begin position="27"/>
        <end position="116"/>
    </location>
</feature>
<feature type="region of interest" description="Disordered" evidence="1">
    <location>
        <begin position="68"/>
        <end position="99"/>
    </location>
</feature>
<dbReference type="EMBL" id="JAULSY010000059">
    <property type="protein sequence ID" value="KAK0668235.1"/>
    <property type="molecule type" value="Genomic_DNA"/>
</dbReference>
<evidence type="ECO:0008006" key="5">
    <source>
        <dbReference type="Google" id="ProtNLM"/>
    </source>
</evidence>
<dbReference type="Proteomes" id="UP001174997">
    <property type="component" value="Unassembled WGS sequence"/>
</dbReference>